<evidence type="ECO:0000256" key="6">
    <source>
        <dbReference type="ARBA" id="ARBA00023098"/>
    </source>
</evidence>
<dbReference type="InterPro" id="IPR000872">
    <property type="entry name" value="Tafazzin"/>
</dbReference>
<keyword evidence="8" id="KW-0472">Membrane</keyword>
<dbReference type="GO" id="GO:0047184">
    <property type="term" value="F:1-acylglycerophosphocholine O-acyltransferase activity"/>
    <property type="evidence" value="ECO:0007669"/>
    <property type="project" value="TreeGrafter"/>
</dbReference>
<keyword evidence="7" id="KW-0496">Mitochondrion</keyword>
<dbReference type="PANTHER" id="PTHR12497:SF0">
    <property type="entry name" value="TAFAZZIN"/>
    <property type="match status" value="1"/>
</dbReference>
<organism evidence="15 16">
    <name type="scientific">Neurospora tetraspora</name>
    <dbReference type="NCBI Taxonomy" id="94610"/>
    <lineage>
        <taxon>Eukaryota</taxon>
        <taxon>Fungi</taxon>
        <taxon>Dikarya</taxon>
        <taxon>Ascomycota</taxon>
        <taxon>Pezizomycotina</taxon>
        <taxon>Sordariomycetes</taxon>
        <taxon>Sordariomycetidae</taxon>
        <taxon>Sordariales</taxon>
        <taxon>Sordariaceae</taxon>
        <taxon>Neurospora</taxon>
    </lineage>
</organism>
<dbReference type="GeneID" id="87864387"/>
<evidence type="ECO:0000256" key="12">
    <source>
        <dbReference type="RuleBase" id="RU365062"/>
    </source>
</evidence>
<keyword evidence="3" id="KW-0808">Transferase</keyword>
<dbReference type="GO" id="GO:0035965">
    <property type="term" value="P:cardiolipin acyl-chain remodeling"/>
    <property type="evidence" value="ECO:0007669"/>
    <property type="project" value="TreeGrafter"/>
</dbReference>
<feature type="compositionally biased region" description="Basic and acidic residues" evidence="13">
    <location>
        <begin position="358"/>
        <end position="376"/>
    </location>
</feature>
<name>A0AAE0JC62_9PEZI</name>
<evidence type="ECO:0000256" key="13">
    <source>
        <dbReference type="SAM" id="MobiDB-lite"/>
    </source>
</evidence>
<dbReference type="RefSeq" id="XP_062679921.1">
    <property type="nucleotide sequence ID" value="XM_062827233.1"/>
</dbReference>
<evidence type="ECO:0000256" key="9">
    <source>
        <dbReference type="ARBA" id="ARBA00023315"/>
    </source>
</evidence>
<keyword evidence="6" id="KW-0443">Lipid metabolism</keyword>
<evidence type="ECO:0000256" key="5">
    <source>
        <dbReference type="ARBA" id="ARBA00022792"/>
    </source>
</evidence>
<dbReference type="GO" id="GO:0005743">
    <property type="term" value="C:mitochondrial inner membrane"/>
    <property type="evidence" value="ECO:0007669"/>
    <property type="project" value="UniProtKB-SubCell"/>
</dbReference>
<dbReference type="InterPro" id="IPR002123">
    <property type="entry name" value="Plipid/glycerol_acylTrfase"/>
</dbReference>
<dbReference type="EMBL" id="JAUEPP010000006">
    <property type="protein sequence ID" value="KAK3340979.1"/>
    <property type="molecule type" value="Genomic_DNA"/>
</dbReference>
<dbReference type="AlphaFoldDB" id="A0AAE0JC62"/>
<keyword evidence="4" id="KW-1000">Mitochondrion outer membrane</keyword>
<dbReference type="GO" id="GO:0007007">
    <property type="term" value="P:inner mitochondrial membrane organization"/>
    <property type="evidence" value="ECO:0007669"/>
    <property type="project" value="TreeGrafter"/>
</dbReference>
<dbReference type="SUPFAM" id="SSF69593">
    <property type="entry name" value="Glycerol-3-phosphate (1)-acyltransferase"/>
    <property type="match status" value="1"/>
</dbReference>
<evidence type="ECO:0000313" key="15">
    <source>
        <dbReference type="EMBL" id="KAK3340979.1"/>
    </source>
</evidence>
<evidence type="ECO:0000256" key="7">
    <source>
        <dbReference type="ARBA" id="ARBA00023128"/>
    </source>
</evidence>
<reference evidence="15" key="2">
    <citation type="submission" date="2023-06" db="EMBL/GenBank/DDBJ databases">
        <authorList>
            <consortium name="Lawrence Berkeley National Laboratory"/>
            <person name="Haridas S."/>
            <person name="Hensen N."/>
            <person name="Bonometti L."/>
            <person name="Westerberg I."/>
            <person name="Brannstrom I.O."/>
            <person name="Guillou S."/>
            <person name="Cros-Aarteil S."/>
            <person name="Calhoun S."/>
            <person name="Kuo A."/>
            <person name="Mondo S."/>
            <person name="Pangilinan J."/>
            <person name="Riley R."/>
            <person name="Labutti K."/>
            <person name="Andreopoulos B."/>
            <person name="Lipzen A."/>
            <person name="Chen C."/>
            <person name="Yanf M."/>
            <person name="Daum C."/>
            <person name="Ng V."/>
            <person name="Clum A."/>
            <person name="Steindorff A."/>
            <person name="Ohm R."/>
            <person name="Martin F."/>
            <person name="Silar P."/>
            <person name="Natvig D."/>
            <person name="Lalanne C."/>
            <person name="Gautier V."/>
            <person name="Ament-Velasquez S.L."/>
            <person name="Kruys A."/>
            <person name="Hutchinson M.I."/>
            <person name="Powell A.J."/>
            <person name="Barry K."/>
            <person name="Miller A.N."/>
            <person name="Grigoriev I.V."/>
            <person name="Debuchy R."/>
            <person name="Gladieux P."/>
            <person name="Thoren M.H."/>
            <person name="Johannesson H."/>
        </authorList>
    </citation>
    <scope>NUCLEOTIDE SEQUENCE</scope>
    <source>
        <strain evidence="15">CBS 560.94</strain>
    </source>
</reference>
<gene>
    <name evidence="15" type="ORF">B0H65DRAFT_474201</name>
</gene>
<keyword evidence="9" id="KW-0012">Acyltransferase</keyword>
<evidence type="ECO:0000256" key="3">
    <source>
        <dbReference type="ARBA" id="ARBA00022679"/>
    </source>
</evidence>
<evidence type="ECO:0000256" key="8">
    <source>
        <dbReference type="ARBA" id="ARBA00023136"/>
    </source>
</evidence>
<accession>A0AAE0JC62</accession>
<dbReference type="GO" id="GO:0005741">
    <property type="term" value="C:mitochondrial outer membrane"/>
    <property type="evidence" value="ECO:0007669"/>
    <property type="project" value="UniProtKB-SubCell"/>
</dbReference>
<comment type="similarity">
    <text evidence="2 12">Belongs to the taffazin family.</text>
</comment>
<feature type="compositionally biased region" description="Low complexity" evidence="13">
    <location>
        <begin position="15"/>
        <end position="51"/>
    </location>
</feature>
<evidence type="ECO:0000256" key="2">
    <source>
        <dbReference type="ARBA" id="ARBA00010524"/>
    </source>
</evidence>
<comment type="catalytic activity">
    <reaction evidence="11">
        <text>1'-[1,2-diacyl-sn-glycero-3-phospho],3'-[1-acyl-sn-glycero-3-phospho]-glycerol + a 1,2-diacyl-sn-glycero-3-phosphocholine = a cardiolipin + a 1-acyl-sn-glycero-3-phosphocholine</text>
        <dbReference type="Rhea" id="RHEA:33731"/>
        <dbReference type="ChEBI" id="CHEBI:57643"/>
        <dbReference type="ChEBI" id="CHEBI:58168"/>
        <dbReference type="ChEBI" id="CHEBI:62237"/>
        <dbReference type="ChEBI" id="CHEBI:64743"/>
    </reaction>
    <physiologicalReaction direction="left-to-right" evidence="11">
        <dbReference type="Rhea" id="RHEA:33732"/>
    </physiologicalReaction>
    <physiologicalReaction direction="right-to-left" evidence="11">
        <dbReference type="Rhea" id="RHEA:33733"/>
    </physiologicalReaction>
</comment>
<reference evidence="15" key="1">
    <citation type="journal article" date="2023" name="Mol. Phylogenet. Evol.">
        <title>Genome-scale phylogeny and comparative genomics of the fungal order Sordariales.</title>
        <authorList>
            <person name="Hensen N."/>
            <person name="Bonometti L."/>
            <person name="Westerberg I."/>
            <person name="Brannstrom I.O."/>
            <person name="Guillou S."/>
            <person name="Cros-Aarteil S."/>
            <person name="Calhoun S."/>
            <person name="Haridas S."/>
            <person name="Kuo A."/>
            <person name="Mondo S."/>
            <person name="Pangilinan J."/>
            <person name="Riley R."/>
            <person name="LaButti K."/>
            <person name="Andreopoulos B."/>
            <person name="Lipzen A."/>
            <person name="Chen C."/>
            <person name="Yan M."/>
            <person name="Daum C."/>
            <person name="Ng V."/>
            <person name="Clum A."/>
            <person name="Steindorff A."/>
            <person name="Ohm R.A."/>
            <person name="Martin F."/>
            <person name="Silar P."/>
            <person name="Natvig D.O."/>
            <person name="Lalanne C."/>
            <person name="Gautier V."/>
            <person name="Ament-Velasquez S.L."/>
            <person name="Kruys A."/>
            <person name="Hutchinson M.I."/>
            <person name="Powell A.J."/>
            <person name="Barry K."/>
            <person name="Miller A.N."/>
            <person name="Grigoriev I.V."/>
            <person name="Debuchy R."/>
            <person name="Gladieux P."/>
            <person name="Hiltunen Thoren M."/>
            <person name="Johannesson H."/>
        </authorList>
    </citation>
    <scope>NUCLEOTIDE SEQUENCE</scope>
    <source>
        <strain evidence="15">CBS 560.94</strain>
    </source>
</reference>
<dbReference type="Proteomes" id="UP001278500">
    <property type="component" value="Unassembled WGS sequence"/>
</dbReference>
<evidence type="ECO:0000256" key="11">
    <source>
        <dbReference type="ARBA" id="ARBA00047906"/>
    </source>
</evidence>
<evidence type="ECO:0000256" key="1">
    <source>
        <dbReference type="ARBA" id="ARBA00004137"/>
    </source>
</evidence>
<feature type="domain" description="Phospholipid/glycerol acyltransferase" evidence="14">
    <location>
        <begin position="115"/>
        <end position="305"/>
    </location>
</feature>
<feature type="region of interest" description="Disordered" evidence="13">
    <location>
        <begin position="1"/>
        <end position="60"/>
    </location>
</feature>
<feature type="region of interest" description="Disordered" evidence="13">
    <location>
        <begin position="358"/>
        <end position="378"/>
    </location>
</feature>
<comment type="caution">
    <text evidence="15">The sequence shown here is derived from an EMBL/GenBank/DDBJ whole genome shotgun (WGS) entry which is preliminary data.</text>
</comment>
<keyword evidence="5" id="KW-0999">Mitochondrion inner membrane</keyword>
<evidence type="ECO:0000256" key="4">
    <source>
        <dbReference type="ARBA" id="ARBA00022787"/>
    </source>
</evidence>
<comment type="subcellular location">
    <subcellularLocation>
        <location evidence="1">Mitochondrion inner membrane</location>
        <topology evidence="1">Peripheral membrane protein</topology>
        <orientation evidence="1">Intermembrane side</orientation>
    </subcellularLocation>
    <subcellularLocation>
        <location evidence="10">Mitochondrion outer membrane</location>
        <topology evidence="10">Peripheral membrane protein</topology>
        <orientation evidence="10">Intermembrane side</orientation>
    </subcellularLocation>
</comment>
<evidence type="ECO:0000259" key="14">
    <source>
        <dbReference type="SMART" id="SM00563"/>
    </source>
</evidence>
<proteinExistence type="inferred from homology"/>
<evidence type="ECO:0000313" key="16">
    <source>
        <dbReference type="Proteomes" id="UP001278500"/>
    </source>
</evidence>
<sequence>MSSNMTSSAEYKPPATAADAATGSGTTASSSSSSSTMASPQQQQQHQIHNQLSGAQAPHSPNLPSRIASVMIMGLTGVISRAFLYGFNDIEVKGLDRFKQLLDSREDAERRERGLLTVSNHISVLDDPVVWGVLPLSYAFNPNNLRWTLAAHDICFANPTFSAFFTAGQVLPCHRLKHSPHGGLFQPSLTQAIRLLSSQPFVQPGFSPNAPLVTSPITSLPTPSAVDIPDPFTIGTLTYSTTGLDSHPAPSIYTSNRHSWVHVFPEGLVHQHPQVDLRYFKWGVARLILESEPAPDVVPMFIDGTQQVMNEERGFPRFLPRIGKKIRVAFGEVVDYESTFGDLRRRWRREVERVRQQEEEAEAAAKSKGEMVETKTKPRLLGDLPEQLKYSEEAQQIRIECARRMREQVLKVRRELGGYEESDPSFGEAGTWAPDEKVKAKKYKSRVDGSEINQD</sequence>
<feature type="region of interest" description="Disordered" evidence="13">
    <location>
        <begin position="419"/>
        <end position="455"/>
    </location>
</feature>
<keyword evidence="16" id="KW-1185">Reference proteome</keyword>
<evidence type="ECO:0000256" key="10">
    <source>
        <dbReference type="ARBA" id="ARBA00024323"/>
    </source>
</evidence>
<dbReference type="CDD" id="cd07989">
    <property type="entry name" value="LPLAT_AGPAT-like"/>
    <property type="match status" value="1"/>
</dbReference>
<dbReference type="PANTHER" id="PTHR12497">
    <property type="entry name" value="TAZ PROTEIN TAFAZZIN"/>
    <property type="match status" value="1"/>
</dbReference>
<dbReference type="Pfam" id="PF01553">
    <property type="entry name" value="Acyltransferase"/>
    <property type="match status" value="1"/>
</dbReference>
<protein>
    <recommendedName>
        <fullName evidence="12">Tafazzin family protein</fullName>
    </recommendedName>
</protein>
<dbReference type="PRINTS" id="PR00979">
    <property type="entry name" value="TAFAZZIN"/>
</dbReference>
<dbReference type="SMART" id="SM00563">
    <property type="entry name" value="PlsC"/>
    <property type="match status" value="1"/>
</dbReference>